<protein>
    <recommendedName>
        <fullName evidence="2">Xylose isomerase-like TIM barrel domain-containing protein</fullName>
    </recommendedName>
</protein>
<dbReference type="OrthoDB" id="9801426at2"/>
<organism evidence="3 4">
    <name type="scientific">Draconibacterium sediminis</name>
    <dbReference type="NCBI Taxonomy" id="1544798"/>
    <lineage>
        <taxon>Bacteria</taxon>
        <taxon>Pseudomonadati</taxon>
        <taxon>Bacteroidota</taxon>
        <taxon>Bacteroidia</taxon>
        <taxon>Marinilabiliales</taxon>
        <taxon>Prolixibacteraceae</taxon>
        <taxon>Draconibacterium</taxon>
    </lineage>
</organism>
<dbReference type="InterPro" id="IPR013022">
    <property type="entry name" value="Xyl_isomerase-like_TIM-brl"/>
</dbReference>
<comment type="caution">
    <text evidence="3">The sequence shown here is derived from an EMBL/GenBank/DDBJ whole genome shotgun (WGS) entry which is preliminary data.</text>
</comment>
<evidence type="ECO:0000313" key="3">
    <source>
        <dbReference type="EMBL" id="KJF45325.1"/>
    </source>
</evidence>
<dbReference type="EMBL" id="JRHC01000001">
    <property type="protein sequence ID" value="KJF45325.1"/>
    <property type="molecule type" value="Genomic_DNA"/>
</dbReference>
<dbReference type="PANTHER" id="PTHR43489:SF7">
    <property type="entry name" value="3-DEHYDRO-D-GULOSIDE 4-EPIMERASE-RELATED"/>
    <property type="match status" value="1"/>
</dbReference>
<evidence type="ECO:0000259" key="2">
    <source>
        <dbReference type="Pfam" id="PF01261"/>
    </source>
</evidence>
<dbReference type="SUPFAM" id="SSF51658">
    <property type="entry name" value="Xylose isomerase-like"/>
    <property type="match status" value="1"/>
</dbReference>
<gene>
    <name evidence="3" type="ORF">LH29_08075</name>
</gene>
<accession>A0A0D8JEJ7</accession>
<proteinExistence type="predicted"/>
<dbReference type="PANTHER" id="PTHR43489">
    <property type="entry name" value="ISOMERASE"/>
    <property type="match status" value="1"/>
</dbReference>
<evidence type="ECO:0000313" key="4">
    <source>
        <dbReference type="Proteomes" id="UP000032544"/>
    </source>
</evidence>
<keyword evidence="4" id="KW-1185">Reference proteome</keyword>
<dbReference type="Proteomes" id="UP000032544">
    <property type="component" value="Unassembled WGS sequence"/>
</dbReference>
<dbReference type="InterPro" id="IPR036237">
    <property type="entry name" value="Xyl_isomerase-like_sf"/>
</dbReference>
<dbReference type="AlphaFoldDB" id="A0A0D8JEJ7"/>
<dbReference type="GO" id="GO:0016853">
    <property type="term" value="F:isomerase activity"/>
    <property type="evidence" value="ECO:0007669"/>
    <property type="project" value="UniProtKB-KW"/>
</dbReference>
<dbReference type="RefSeq" id="WP_045027418.1">
    <property type="nucleotide sequence ID" value="NZ_JRHC01000001.1"/>
</dbReference>
<keyword evidence="1" id="KW-0413">Isomerase</keyword>
<dbReference type="InterPro" id="IPR050417">
    <property type="entry name" value="Sugar_Epim/Isomerase"/>
</dbReference>
<dbReference type="STRING" id="1544798.LH29_08075"/>
<name>A0A0D8JEJ7_9BACT</name>
<sequence length="322" mass="36826">MSEIKQGVIIGFLGKTQDRFSEYQAPVTTEQKLEFVSKIDGFTGVEMVFPYENEGPAETKALMDKYGLEFAAINVNIKKETEWVPGALSRPDKGIRDRAVAMIKKAKDFAKAVGAPHVTCCPLSDGYDVLFQINYKTAWNHMVETFAEAADYLPEIPLFLEPKYSETRVHCQIDSTAKGVLLLKDIQCKNTGITIDMGHSLQSQENPAQALSLIYENGFDAYIHTNDNDTKADWDLIGASRHFLHYIELMFWAQEYGYNKYFTTDASPRIFDVLEFFNRHSEITTGAYKLAQKLNRQQILEMMRIEDYNGLMQMVNKEIYRI</sequence>
<feature type="domain" description="Xylose isomerase-like TIM barrel" evidence="2">
    <location>
        <begin position="36"/>
        <end position="234"/>
    </location>
</feature>
<dbReference type="Pfam" id="PF01261">
    <property type="entry name" value="AP_endonuc_2"/>
    <property type="match status" value="1"/>
</dbReference>
<reference evidence="3 4" key="1">
    <citation type="submission" date="2014-09" db="EMBL/GenBank/DDBJ databases">
        <title>Draft Genome Sequence of Draconibacterium sp. JN14CK-3.</title>
        <authorList>
            <person name="Dong C."/>
            <person name="Lai Q."/>
            <person name="Shao Z."/>
        </authorList>
    </citation>
    <scope>NUCLEOTIDE SEQUENCE [LARGE SCALE GENOMIC DNA]</scope>
    <source>
        <strain evidence="3 4">JN14CK-3</strain>
    </source>
</reference>
<evidence type="ECO:0000256" key="1">
    <source>
        <dbReference type="ARBA" id="ARBA00023235"/>
    </source>
</evidence>
<dbReference type="Gene3D" id="3.20.20.150">
    <property type="entry name" value="Divalent-metal-dependent TIM barrel enzymes"/>
    <property type="match status" value="1"/>
</dbReference>